<accession>A0A1L5R1Z0</accession>
<dbReference type="RefSeq" id="WP_039586769.1">
    <property type="nucleotide sequence ID" value="NZ_CP018475.1"/>
</dbReference>
<evidence type="ECO:0000313" key="1">
    <source>
        <dbReference type="EMBL" id="NEL76942.1"/>
    </source>
</evidence>
<name>A0A1L5R1Z0_XANPE</name>
<proteinExistence type="predicted"/>
<sequence>MKKTRNRRSDSLAAAVTAAKNAAADSLQPPAHIDFPTEAWPHWLAIIGNRARDRWNDLDLINAAELAMIHADIARLRALVRLEGDMTQGGKPHPAHKLLDTAGRRAIALSRMLHVHPEATEGRSRDAGNALNLQREAQQAATNSDPLIPRLVAVK</sequence>
<dbReference type="EMBL" id="JAAGYU010000047">
    <property type="protein sequence ID" value="NEL76942.1"/>
    <property type="molecule type" value="Genomic_DNA"/>
</dbReference>
<organism evidence="1 2">
    <name type="scientific">Xanthomonas perforans</name>
    <dbReference type="NCBI Taxonomy" id="442694"/>
    <lineage>
        <taxon>Bacteria</taxon>
        <taxon>Pseudomonadati</taxon>
        <taxon>Pseudomonadota</taxon>
        <taxon>Gammaproteobacteria</taxon>
        <taxon>Lysobacterales</taxon>
        <taxon>Lysobacteraceae</taxon>
        <taxon>Xanthomonas</taxon>
    </lineage>
</organism>
<gene>
    <name evidence="1" type="ORF">G3W61_11865</name>
</gene>
<dbReference type="AlphaFoldDB" id="A0A1L5R1Z0"/>
<dbReference type="KEGG" id="xpe:BJD13_05440"/>
<reference evidence="1 2" key="1">
    <citation type="submission" date="2019-11" db="EMBL/GenBank/DDBJ databases">
        <title>Genome-resolved metagenomics to study the prevalence of co-infection and intraspecific heterogeneity among plant pathogen metapopulations.</title>
        <authorList>
            <person name="Newberry E."/>
            <person name="Bhandari R."/>
            <person name="Kemble J."/>
            <person name="Sikora E."/>
            <person name="Potnis N."/>
        </authorList>
    </citation>
    <scope>NUCLEOTIDE SEQUENCE [LARGE SCALE GENOMIC DNA]</scope>
    <source>
        <strain evidence="1">Xp_Tom_Tuscaloosa_18b</strain>
    </source>
</reference>
<dbReference type="Proteomes" id="UP000471082">
    <property type="component" value="Unassembled WGS sequence"/>
</dbReference>
<comment type="caution">
    <text evidence="1">The sequence shown here is derived from an EMBL/GenBank/DDBJ whole genome shotgun (WGS) entry which is preliminary data.</text>
</comment>
<protein>
    <submittedName>
        <fullName evidence="1">TerS protein</fullName>
    </submittedName>
</protein>
<evidence type="ECO:0000313" key="2">
    <source>
        <dbReference type="Proteomes" id="UP000471082"/>
    </source>
</evidence>